<dbReference type="PANTHER" id="PTHR10815">
    <property type="entry name" value="METHYLATED-DNA--PROTEIN-CYSTEINE METHYLTRANSFERASE"/>
    <property type="match status" value="1"/>
</dbReference>
<evidence type="ECO:0000313" key="6">
    <source>
        <dbReference type="Proteomes" id="UP000823123"/>
    </source>
</evidence>
<dbReference type="Gene3D" id="1.10.10.10">
    <property type="entry name" value="Winged helix-like DNA-binding domain superfamily/Winged helix DNA-binding domain"/>
    <property type="match status" value="1"/>
</dbReference>
<evidence type="ECO:0000256" key="1">
    <source>
        <dbReference type="ARBA" id="ARBA00022763"/>
    </source>
</evidence>
<organism evidence="5 6">
    <name type="scientific">Parvimonas parva</name>
    <dbReference type="NCBI Taxonomy" id="2769485"/>
    <lineage>
        <taxon>Bacteria</taxon>
        <taxon>Bacillati</taxon>
        <taxon>Bacillota</taxon>
        <taxon>Tissierellia</taxon>
        <taxon>Tissierellales</taxon>
        <taxon>Peptoniphilaceae</taxon>
        <taxon>Parvimonas</taxon>
    </lineage>
</organism>
<keyword evidence="6" id="KW-1185">Reference proteome</keyword>
<comment type="subcellular location">
    <subcellularLocation>
        <location evidence="2">Cytoplasm</location>
    </subcellularLocation>
</comment>
<comment type="caution">
    <text evidence="5">The sequence shown here is derived from an EMBL/GenBank/DDBJ whole genome shotgun (WGS) entry which is preliminary data.</text>
</comment>
<dbReference type="GO" id="GO:0003908">
    <property type="term" value="F:methylated-DNA-[protein]-cysteine S-methyltransferase activity"/>
    <property type="evidence" value="ECO:0007669"/>
    <property type="project" value="UniProtKB-EC"/>
</dbReference>
<keyword evidence="2" id="KW-0234">DNA repair</keyword>
<dbReference type="CDD" id="cd06445">
    <property type="entry name" value="ATase"/>
    <property type="match status" value="1"/>
</dbReference>
<dbReference type="HAMAP" id="MF_00772">
    <property type="entry name" value="OGT"/>
    <property type="match status" value="1"/>
</dbReference>
<dbReference type="InterPro" id="IPR014048">
    <property type="entry name" value="MethylDNA_cys_MeTrfase_DNA-bd"/>
</dbReference>
<keyword evidence="1 2" id="KW-0227">DNA damage</keyword>
<protein>
    <recommendedName>
        <fullName evidence="2">Methylated-DNA--protein-cysteine methyltransferase</fullName>
        <ecNumber evidence="2">2.1.1.63</ecNumber>
    </recommendedName>
    <alternativeName>
        <fullName evidence="2">6-O-methylguanine-DNA methyltransferase</fullName>
        <shortName evidence="2">MGMT</shortName>
    </alternativeName>
    <alternativeName>
        <fullName evidence="2">O-6-methylguanine-DNA-alkyltransferase</fullName>
    </alternativeName>
</protein>
<sequence>MNYTVFDSLVGKIKIIEEENKVIEIKFVKNEKNINPKTEVLKLAKKELEEYFCGKRKNFIFPFKVDGSEFALKVYKALTEIPYGKTCSYKDIARKIGNENSQRAVGGANNRNKLPILIPCHRAIGSNEKIVGYAGGIEIKQKLLELERKNIKFL</sequence>
<dbReference type="SUPFAM" id="SSF53155">
    <property type="entry name" value="Methylated DNA-protein cysteine methyltransferase domain"/>
    <property type="match status" value="1"/>
</dbReference>
<comment type="function">
    <text evidence="2">Involved in the cellular defense against the biological effects of O6-methylguanine (O6-MeG) and O4-methylthymine (O4-MeT) in DNA. Repairs the methylated nucleobase in DNA by stoichiometrically transferring the methyl group to a cysteine residue in the enzyme. This is a suicide reaction: the enzyme is irreversibly inactivated.</text>
</comment>
<keyword evidence="2 5" id="KW-0489">Methyltransferase</keyword>
<reference evidence="5 6" key="1">
    <citation type="submission" date="2020-09" db="EMBL/GenBank/DDBJ databases">
        <title>Parvimonas S3374 sp. nov.</title>
        <authorList>
            <person name="Buhl M."/>
        </authorList>
    </citation>
    <scope>NUCLEOTIDE SEQUENCE [LARGE SCALE GENOMIC DNA]</scope>
    <source>
        <strain evidence="5 6">S3374</strain>
    </source>
</reference>
<evidence type="ECO:0000313" key="5">
    <source>
        <dbReference type="EMBL" id="MBK1468345.1"/>
    </source>
</evidence>
<feature type="active site" description="Nucleophile; methyl group acceptor" evidence="2">
    <location>
        <position position="120"/>
    </location>
</feature>
<keyword evidence="2 5" id="KW-0808">Transferase</keyword>
<dbReference type="EC" id="2.1.1.63" evidence="2"/>
<dbReference type="InterPro" id="IPR023546">
    <property type="entry name" value="MGMT"/>
</dbReference>
<dbReference type="Pfam" id="PF02870">
    <property type="entry name" value="Methyltransf_1N"/>
    <property type="match status" value="1"/>
</dbReference>
<keyword evidence="2" id="KW-0963">Cytoplasm</keyword>
<dbReference type="SUPFAM" id="SSF46767">
    <property type="entry name" value="Methylated DNA-protein cysteine methyltransferase, C-terminal domain"/>
    <property type="match status" value="1"/>
</dbReference>
<proteinExistence type="inferred from homology"/>
<dbReference type="GO" id="GO:0032259">
    <property type="term" value="P:methylation"/>
    <property type="evidence" value="ECO:0007669"/>
    <property type="project" value="UniProtKB-KW"/>
</dbReference>
<gene>
    <name evidence="5" type="ORF">IBJ83_03330</name>
</gene>
<accession>A0ABS1CAA1</accession>
<dbReference type="Proteomes" id="UP000823123">
    <property type="component" value="Unassembled WGS sequence"/>
</dbReference>
<dbReference type="RefSeq" id="WP_201275287.1">
    <property type="nucleotide sequence ID" value="NZ_JACVDA010000007.1"/>
</dbReference>
<feature type="domain" description="Methylguanine DNA methyltransferase ribonuclease-like" evidence="4">
    <location>
        <begin position="1"/>
        <end position="64"/>
    </location>
</feature>
<dbReference type="InterPro" id="IPR008332">
    <property type="entry name" value="MethylG_MeTrfase_N"/>
</dbReference>
<comment type="miscellaneous">
    <text evidence="2">This enzyme catalyzes only one turnover and therefore is not strictly catalytic. According to one definition, an enzyme is a biocatalyst that acts repeatedly and over many reaction cycles.</text>
</comment>
<dbReference type="InterPro" id="IPR036217">
    <property type="entry name" value="MethylDNA_cys_MeTrfase_DNAb"/>
</dbReference>
<dbReference type="InterPro" id="IPR036388">
    <property type="entry name" value="WH-like_DNA-bd_sf"/>
</dbReference>
<comment type="similarity">
    <text evidence="2">Belongs to the MGMT family.</text>
</comment>
<dbReference type="Pfam" id="PF01035">
    <property type="entry name" value="DNA_binding_1"/>
    <property type="match status" value="1"/>
</dbReference>
<dbReference type="NCBIfam" id="TIGR00589">
    <property type="entry name" value="ogt"/>
    <property type="match status" value="1"/>
</dbReference>
<dbReference type="InterPro" id="IPR036631">
    <property type="entry name" value="MGMT_N_sf"/>
</dbReference>
<comment type="catalytic activity">
    <reaction evidence="2">
        <text>a 4-O-methyl-thymidine in DNA + L-cysteinyl-[protein] = a thymidine in DNA + S-methyl-L-cysteinyl-[protein]</text>
        <dbReference type="Rhea" id="RHEA:53428"/>
        <dbReference type="Rhea" id="RHEA-COMP:10131"/>
        <dbReference type="Rhea" id="RHEA-COMP:10132"/>
        <dbReference type="Rhea" id="RHEA-COMP:13555"/>
        <dbReference type="Rhea" id="RHEA-COMP:13556"/>
        <dbReference type="ChEBI" id="CHEBI:29950"/>
        <dbReference type="ChEBI" id="CHEBI:82612"/>
        <dbReference type="ChEBI" id="CHEBI:137386"/>
        <dbReference type="ChEBI" id="CHEBI:137387"/>
        <dbReference type="EC" id="2.1.1.63"/>
    </reaction>
</comment>
<comment type="catalytic activity">
    <reaction evidence="2">
        <text>a 6-O-methyl-2'-deoxyguanosine in DNA + L-cysteinyl-[protein] = S-methyl-L-cysteinyl-[protein] + a 2'-deoxyguanosine in DNA</text>
        <dbReference type="Rhea" id="RHEA:24000"/>
        <dbReference type="Rhea" id="RHEA-COMP:10131"/>
        <dbReference type="Rhea" id="RHEA-COMP:10132"/>
        <dbReference type="Rhea" id="RHEA-COMP:11367"/>
        <dbReference type="Rhea" id="RHEA-COMP:11368"/>
        <dbReference type="ChEBI" id="CHEBI:29950"/>
        <dbReference type="ChEBI" id="CHEBI:82612"/>
        <dbReference type="ChEBI" id="CHEBI:85445"/>
        <dbReference type="ChEBI" id="CHEBI:85448"/>
        <dbReference type="EC" id="2.1.1.63"/>
    </reaction>
</comment>
<feature type="domain" description="Methylated-DNA-[protein]-cysteine S-methyltransferase DNA binding" evidence="3">
    <location>
        <begin position="69"/>
        <end position="148"/>
    </location>
</feature>
<dbReference type="PANTHER" id="PTHR10815:SF5">
    <property type="entry name" value="METHYLATED-DNA--PROTEIN-CYSTEINE METHYLTRANSFERASE"/>
    <property type="match status" value="1"/>
</dbReference>
<evidence type="ECO:0000259" key="4">
    <source>
        <dbReference type="Pfam" id="PF02870"/>
    </source>
</evidence>
<name>A0ABS1CAA1_9FIRM</name>
<dbReference type="EMBL" id="JACVDA010000007">
    <property type="protein sequence ID" value="MBK1468345.1"/>
    <property type="molecule type" value="Genomic_DNA"/>
</dbReference>
<evidence type="ECO:0000259" key="3">
    <source>
        <dbReference type="Pfam" id="PF01035"/>
    </source>
</evidence>
<evidence type="ECO:0000256" key="2">
    <source>
        <dbReference type="HAMAP-Rule" id="MF_00772"/>
    </source>
</evidence>
<dbReference type="Gene3D" id="3.30.160.70">
    <property type="entry name" value="Methylated DNA-protein cysteine methyltransferase domain"/>
    <property type="match status" value="1"/>
</dbReference>